<dbReference type="Proteomes" id="UP000010367">
    <property type="component" value="Chromosome"/>
</dbReference>
<dbReference type="HOGENOM" id="CLU_1365066_0_0_3"/>
<accession>K9TK14</accession>
<sequence>MNPSDKYGQLMWTIRYRFDLINILRQSSVEPFIQAESAAFHGRKIVEGIAFACLVGIENSSTEIPKKTTGQWNAEKIFKQLQSKHLNAFPSPAYIRQPTPEQKSAGSTGIIQNIPERRLTPDELIKIYQGFHRWLHELNPYSHKGKSDFYEKNCTNLWRDLERLHLFIECHLIGIKGKAFLCVLWDSVSHQTQVIGLSKK</sequence>
<dbReference type="AlphaFoldDB" id="K9TK14"/>
<evidence type="ECO:0000313" key="2">
    <source>
        <dbReference type="Proteomes" id="UP000010367"/>
    </source>
</evidence>
<dbReference type="OrthoDB" id="6708494at2"/>
<protein>
    <submittedName>
        <fullName evidence="1">Uncharacterized protein</fullName>
    </submittedName>
</protein>
<dbReference type="RefSeq" id="WP_015149505.1">
    <property type="nucleotide sequence ID" value="NC_019693.1"/>
</dbReference>
<organism evidence="1 2">
    <name type="scientific">Oscillatoria acuminata PCC 6304</name>
    <dbReference type="NCBI Taxonomy" id="56110"/>
    <lineage>
        <taxon>Bacteria</taxon>
        <taxon>Bacillati</taxon>
        <taxon>Cyanobacteriota</taxon>
        <taxon>Cyanophyceae</taxon>
        <taxon>Oscillatoriophycideae</taxon>
        <taxon>Oscillatoriales</taxon>
        <taxon>Oscillatoriaceae</taxon>
        <taxon>Oscillatoria</taxon>
    </lineage>
</organism>
<dbReference type="KEGG" id="oac:Oscil6304_3300"/>
<reference evidence="1 2" key="1">
    <citation type="submission" date="2012-06" db="EMBL/GenBank/DDBJ databases">
        <title>Finished chromosome of genome of Oscillatoria acuminata PCC 6304.</title>
        <authorList>
            <consortium name="US DOE Joint Genome Institute"/>
            <person name="Gugger M."/>
            <person name="Coursin T."/>
            <person name="Rippka R."/>
            <person name="Tandeau De Marsac N."/>
            <person name="Huntemann M."/>
            <person name="Wei C.-L."/>
            <person name="Han J."/>
            <person name="Detter J.C."/>
            <person name="Han C."/>
            <person name="Tapia R."/>
            <person name="Davenport K."/>
            <person name="Daligault H."/>
            <person name="Erkkila T."/>
            <person name="Gu W."/>
            <person name="Munk A.C.C."/>
            <person name="Teshima H."/>
            <person name="Xu Y."/>
            <person name="Chain P."/>
            <person name="Chen A."/>
            <person name="Krypides N."/>
            <person name="Mavromatis K."/>
            <person name="Markowitz V."/>
            <person name="Szeto E."/>
            <person name="Ivanova N."/>
            <person name="Mikhailova N."/>
            <person name="Ovchinnikova G."/>
            <person name="Pagani I."/>
            <person name="Pati A."/>
            <person name="Goodwin L."/>
            <person name="Peters L."/>
            <person name="Pitluck S."/>
            <person name="Woyke T."/>
            <person name="Kerfeld C."/>
        </authorList>
    </citation>
    <scope>NUCLEOTIDE SEQUENCE [LARGE SCALE GENOMIC DNA]</scope>
    <source>
        <strain evidence="1 2">PCC 6304</strain>
    </source>
</reference>
<gene>
    <name evidence="1" type="ORF">Oscil6304_3300</name>
</gene>
<proteinExistence type="predicted"/>
<dbReference type="EMBL" id="CP003607">
    <property type="protein sequence ID" value="AFY82875.1"/>
    <property type="molecule type" value="Genomic_DNA"/>
</dbReference>
<evidence type="ECO:0000313" key="1">
    <source>
        <dbReference type="EMBL" id="AFY82875.1"/>
    </source>
</evidence>
<keyword evidence="2" id="KW-1185">Reference proteome</keyword>
<name>K9TK14_9CYAN</name>
<dbReference type="InParanoid" id="K9TK14"/>